<dbReference type="AlphaFoldDB" id="A0A3M6UNI5"/>
<dbReference type="Proteomes" id="UP000275408">
    <property type="component" value="Unassembled WGS sequence"/>
</dbReference>
<comment type="caution">
    <text evidence="1">The sequence shown here is derived from an EMBL/GenBank/DDBJ whole genome shotgun (WGS) entry which is preliminary data.</text>
</comment>
<keyword evidence="2" id="KW-1185">Reference proteome</keyword>
<name>A0A3M6UNI5_POCDA</name>
<proteinExistence type="predicted"/>
<evidence type="ECO:0000313" key="2">
    <source>
        <dbReference type="Proteomes" id="UP000275408"/>
    </source>
</evidence>
<evidence type="ECO:0000313" key="1">
    <source>
        <dbReference type="EMBL" id="RMX55257.1"/>
    </source>
</evidence>
<reference evidence="1 2" key="1">
    <citation type="journal article" date="2018" name="Sci. Rep.">
        <title>Comparative analysis of the Pocillopora damicornis genome highlights role of immune system in coral evolution.</title>
        <authorList>
            <person name="Cunning R."/>
            <person name="Bay R.A."/>
            <person name="Gillette P."/>
            <person name="Baker A.C."/>
            <person name="Traylor-Knowles N."/>
        </authorList>
    </citation>
    <scope>NUCLEOTIDE SEQUENCE [LARGE SCALE GENOMIC DNA]</scope>
    <source>
        <strain evidence="1">RSMAS</strain>
        <tissue evidence="1">Whole animal</tissue>
    </source>
</reference>
<dbReference type="EMBL" id="RCHS01001097">
    <property type="protein sequence ID" value="RMX55257.1"/>
    <property type="molecule type" value="Genomic_DNA"/>
</dbReference>
<protein>
    <submittedName>
        <fullName evidence="1">Uncharacterized protein</fullName>
    </submittedName>
</protein>
<sequence>MVANFSVQEVLEMVARDKEMDVDVEEEANEEVTLTKRIKDCLKGAGDAGIDIDFFVDTGVSMLVPLYNLSRRRVAGLPVKASQILNTQIQVATIMRLESRLWLEAILRCLAVQRRVRNPFQSEII</sequence>
<accession>A0A3M6UNI5</accession>
<gene>
    <name evidence="1" type="ORF">pdam_00021357</name>
</gene>
<organism evidence="1 2">
    <name type="scientific">Pocillopora damicornis</name>
    <name type="common">Cauliflower coral</name>
    <name type="synonym">Millepora damicornis</name>
    <dbReference type="NCBI Taxonomy" id="46731"/>
    <lineage>
        <taxon>Eukaryota</taxon>
        <taxon>Metazoa</taxon>
        <taxon>Cnidaria</taxon>
        <taxon>Anthozoa</taxon>
        <taxon>Hexacorallia</taxon>
        <taxon>Scleractinia</taxon>
        <taxon>Astrocoeniina</taxon>
        <taxon>Pocilloporidae</taxon>
        <taxon>Pocillopora</taxon>
    </lineage>
</organism>